<sequence length="96" mass="10316">MQNHLAWQVDPMQLWQQAQFAAATAARAQAQAREGSRDGPAWWRCSCWPLLPLRGPLQLPMRPGTAGAGPSAPARTAQLLSSTQQRARQPGGCSGP</sequence>
<protein>
    <submittedName>
        <fullName evidence="2">Transcriptional activator leucine zipper</fullName>
    </submittedName>
</protein>
<feature type="compositionally biased region" description="Low complexity" evidence="1">
    <location>
        <begin position="59"/>
        <end position="77"/>
    </location>
</feature>
<feature type="compositionally biased region" description="Polar residues" evidence="1">
    <location>
        <begin position="78"/>
        <end position="87"/>
    </location>
</feature>
<evidence type="ECO:0000256" key="1">
    <source>
        <dbReference type="SAM" id="MobiDB-lite"/>
    </source>
</evidence>
<name>A0A2P6VIX7_9CHLO</name>
<feature type="region of interest" description="Disordered" evidence="1">
    <location>
        <begin position="59"/>
        <end position="96"/>
    </location>
</feature>
<organism evidence="2 3">
    <name type="scientific">Micractinium conductrix</name>
    <dbReference type="NCBI Taxonomy" id="554055"/>
    <lineage>
        <taxon>Eukaryota</taxon>
        <taxon>Viridiplantae</taxon>
        <taxon>Chlorophyta</taxon>
        <taxon>core chlorophytes</taxon>
        <taxon>Trebouxiophyceae</taxon>
        <taxon>Chlorellales</taxon>
        <taxon>Chlorellaceae</taxon>
        <taxon>Chlorella clade</taxon>
        <taxon>Micractinium</taxon>
    </lineage>
</organism>
<reference evidence="2 3" key="1">
    <citation type="journal article" date="2018" name="Plant J.">
        <title>Genome sequences of Chlorella sorokiniana UTEX 1602 and Micractinium conductrix SAG 241.80: implications to maltose excretion by a green alga.</title>
        <authorList>
            <person name="Arriola M.B."/>
            <person name="Velmurugan N."/>
            <person name="Zhang Y."/>
            <person name="Plunkett M.H."/>
            <person name="Hondzo H."/>
            <person name="Barney B.M."/>
        </authorList>
    </citation>
    <scope>NUCLEOTIDE SEQUENCE [LARGE SCALE GENOMIC DNA]</scope>
    <source>
        <strain evidence="2 3">SAG 241.80</strain>
    </source>
</reference>
<evidence type="ECO:0000313" key="2">
    <source>
        <dbReference type="EMBL" id="PSC74039.1"/>
    </source>
</evidence>
<keyword evidence="3" id="KW-1185">Reference proteome</keyword>
<gene>
    <name evidence="2" type="ORF">C2E20_2819</name>
</gene>
<dbReference type="EMBL" id="LHPF02000005">
    <property type="protein sequence ID" value="PSC74039.1"/>
    <property type="molecule type" value="Genomic_DNA"/>
</dbReference>
<dbReference type="Proteomes" id="UP000239649">
    <property type="component" value="Unassembled WGS sequence"/>
</dbReference>
<dbReference type="AlphaFoldDB" id="A0A2P6VIX7"/>
<accession>A0A2P6VIX7</accession>
<proteinExistence type="predicted"/>
<comment type="caution">
    <text evidence="2">The sequence shown here is derived from an EMBL/GenBank/DDBJ whole genome shotgun (WGS) entry which is preliminary data.</text>
</comment>
<evidence type="ECO:0000313" key="3">
    <source>
        <dbReference type="Proteomes" id="UP000239649"/>
    </source>
</evidence>